<feature type="domain" description="HAMP" evidence="11">
    <location>
        <begin position="317"/>
        <end position="371"/>
    </location>
</feature>
<dbReference type="Pfam" id="PF00015">
    <property type="entry name" value="MCPsignal"/>
    <property type="match status" value="1"/>
</dbReference>
<dbReference type="GO" id="GO:0005886">
    <property type="term" value="C:plasma membrane"/>
    <property type="evidence" value="ECO:0007669"/>
    <property type="project" value="UniProtKB-SubCell"/>
</dbReference>
<evidence type="ECO:0000256" key="1">
    <source>
        <dbReference type="ARBA" id="ARBA00004651"/>
    </source>
</evidence>
<evidence type="ECO:0000256" key="2">
    <source>
        <dbReference type="ARBA" id="ARBA00022475"/>
    </source>
</evidence>
<dbReference type="FunFam" id="1.10.287.950:FF:000001">
    <property type="entry name" value="Methyl-accepting chemotaxis sensory transducer"/>
    <property type="match status" value="1"/>
</dbReference>
<evidence type="ECO:0000256" key="4">
    <source>
        <dbReference type="ARBA" id="ARBA00022692"/>
    </source>
</evidence>
<dbReference type="SMART" id="SM00283">
    <property type="entry name" value="MA"/>
    <property type="match status" value="1"/>
</dbReference>
<dbReference type="Proteomes" id="UP000001817">
    <property type="component" value="Chromosome 3"/>
</dbReference>
<dbReference type="InterPro" id="IPR004089">
    <property type="entry name" value="MCPsignal_dom"/>
</dbReference>
<dbReference type="STRING" id="266265.Bxe_C1067"/>
<dbReference type="GO" id="GO:0004888">
    <property type="term" value="F:transmembrane signaling receptor activity"/>
    <property type="evidence" value="ECO:0007669"/>
    <property type="project" value="TreeGrafter"/>
</dbReference>
<keyword evidence="2" id="KW-1003">Cell membrane</keyword>
<keyword evidence="5 9" id="KW-1133">Transmembrane helix</keyword>
<dbReference type="KEGG" id="bxb:DR64_8734"/>
<dbReference type="OrthoDB" id="9763018at2"/>
<dbReference type="GO" id="GO:0007165">
    <property type="term" value="P:signal transduction"/>
    <property type="evidence" value="ECO:0007669"/>
    <property type="project" value="UniProtKB-KW"/>
</dbReference>
<keyword evidence="13" id="KW-1185">Reference proteome</keyword>
<evidence type="ECO:0000256" key="8">
    <source>
        <dbReference type="PROSITE-ProRule" id="PRU00284"/>
    </source>
</evidence>
<evidence type="ECO:0000259" key="11">
    <source>
        <dbReference type="PROSITE" id="PS50885"/>
    </source>
</evidence>
<reference evidence="12 13" key="1">
    <citation type="journal article" date="2006" name="Proc. Natl. Acad. Sci. U.S.A.">
        <title>Burkholderia xenovorans LB400 harbors a multi-replicon, 9.73-Mbp genome shaped for versatility.</title>
        <authorList>
            <person name="Chain P.S."/>
            <person name="Denef V.J."/>
            <person name="Konstantinidis K.T."/>
            <person name="Vergez L.M."/>
            <person name="Agullo L."/>
            <person name="Reyes V.L."/>
            <person name="Hauser L."/>
            <person name="Cordova M."/>
            <person name="Gomez L."/>
            <person name="Gonzalez M."/>
            <person name="Land M."/>
            <person name="Lao V."/>
            <person name="Larimer F."/>
            <person name="LiPuma J.J."/>
            <person name="Mahenthiralingam E."/>
            <person name="Malfatti S.A."/>
            <person name="Marx C.J."/>
            <person name="Parnell J.J."/>
            <person name="Ramette A."/>
            <person name="Richardson P."/>
            <person name="Seeger M."/>
            <person name="Smith D."/>
            <person name="Spilker T."/>
            <person name="Sul W.J."/>
            <person name="Tsoi T.V."/>
            <person name="Ulrich L.E."/>
            <person name="Zhulin I.B."/>
            <person name="Tiedje J.M."/>
        </authorList>
    </citation>
    <scope>NUCLEOTIDE SEQUENCE [LARGE SCALE GENOMIC DNA]</scope>
    <source>
        <strain evidence="12 13">LB400</strain>
    </source>
</reference>
<dbReference type="InterPro" id="IPR051310">
    <property type="entry name" value="MCP_chemotaxis"/>
</dbReference>
<dbReference type="RefSeq" id="WP_011494181.1">
    <property type="nucleotide sequence ID" value="NC_007953.1"/>
</dbReference>
<dbReference type="InterPro" id="IPR003660">
    <property type="entry name" value="HAMP_dom"/>
</dbReference>
<dbReference type="Gene3D" id="1.10.287.950">
    <property type="entry name" value="Methyl-accepting chemotaxis protein"/>
    <property type="match status" value="1"/>
</dbReference>
<dbReference type="CDD" id="cd11386">
    <property type="entry name" value="MCP_signal"/>
    <property type="match status" value="1"/>
</dbReference>
<evidence type="ECO:0000256" key="3">
    <source>
        <dbReference type="ARBA" id="ARBA00022481"/>
    </source>
</evidence>
<evidence type="ECO:0000256" key="9">
    <source>
        <dbReference type="SAM" id="Phobius"/>
    </source>
</evidence>
<proteinExistence type="inferred from homology"/>
<evidence type="ECO:0000256" key="7">
    <source>
        <dbReference type="ARBA" id="ARBA00029447"/>
    </source>
</evidence>
<feature type="domain" description="Methyl-accepting transducer" evidence="10">
    <location>
        <begin position="376"/>
        <end position="605"/>
    </location>
</feature>
<evidence type="ECO:0000259" key="10">
    <source>
        <dbReference type="PROSITE" id="PS50111"/>
    </source>
</evidence>
<dbReference type="KEGG" id="bxe:Bxe_C1067"/>
<sequence>MNVLRRLSVRQKLILAMSLSILIFVVISAALSVVLTGNRLKQRAVSVELPAAVGEIRNDVLRQIGGPLALTRGMAVNTFMLDWEAKGLPDDGTDAWKRYAQSLKSAAHAATISWVSEDTGKYLNETGVSRTVSKSDPGDQWFYGFLSGAKAYELDLDKDKASSEYNLFINARFDAGGKTGVASLGFSVSQLAESIRNYRIGEHGFVYLVRPDGAYVIHRDAALADGQHYLKDAPGFDAHIVSALLNGQKFTSASYSANDGRRLVAASYMPELNLYVVAEVPEAEVLGDITQTATISALVAALIGGGVGLLIIVLVSQTIAGPLGRAAAMLSEIADGNGDLTRRLKVESDDEVGRLSHSFNRFVESLNHIIGDVRASTVAISSASREIAAGNLDLSARTEAQASSLEETAAAMEQLTATVQQNANHAGAAHELVIVASDRAQRGGHVVGDVVRTMSEITESSRKIADIIAVIDGIAFQTNILALNAAVEAARAGEQGRGFAVVASEVRSLAQRSASAAKEIKALIDSSAQSVADGSQRVASAQASMTEIVAAVQSMTGIMNEIASASTEQSVGIGEVNQAVVQIDENTQRNAAQVEEAAAAAKSMEEQAAALARIVAMFRIDERLAAADRAAGWD</sequence>
<dbReference type="PANTHER" id="PTHR43531:SF14">
    <property type="entry name" value="METHYL-ACCEPTING CHEMOTAXIS PROTEIN I-RELATED"/>
    <property type="match status" value="1"/>
</dbReference>
<dbReference type="eggNOG" id="COG0840">
    <property type="taxonomic scope" value="Bacteria"/>
</dbReference>
<evidence type="ECO:0000313" key="13">
    <source>
        <dbReference type="Proteomes" id="UP000001817"/>
    </source>
</evidence>
<keyword evidence="4 9" id="KW-0812">Transmembrane</keyword>
<dbReference type="CDD" id="cd12912">
    <property type="entry name" value="PDC2_MCP_like"/>
    <property type="match status" value="1"/>
</dbReference>
<dbReference type="EMBL" id="CP000272">
    <property type="protein sequence ID" value="ABE36934.1"/>
    <property type="molecule type" value="Genomic_DNA"/>
</dbReference>
<dbReference type="Pfam" id="PF00672">
    <property type="entry name" value="HAMP"/>
    <property type="match status" value="1"/>
</dbReference>
<dbReference type="InterPro" id="IPR033479">
    <property type="entry name" value="dCache_1"/>
</dbReference>
<dbReference type="PROSITE" id="PS50111">
    <property type="entry name" value="CHEMOTAXIS_TRANSDUC_2"/>
    <property type="match status" value="1"/>
</dbReference>
<dbReference type="PATRIC" id="fig|266265.5.peg.8827"/>
<keyword evidence="6 9" id="KW-0472">Membrane</keyword>
<evidence type="ECO:0000313" key="12">
    <source>
        <dbReference type="EMBL" id="ABE36934.1"/>
    </source>
</evidence>
<dbReference type="PROSITE" id="PS50885">
    <property type="entry name" value="HAMP"/>
    <property type="match status" value="1"/>
</dbReference>
<dbReference type="SMART" id="SM00304">
    <property type="entry name" value="HAMP"/>
    <property type="match status" value="1"/>
</dbReference>
<dbReference type="CDD" id="cd06225">
    <property type="entry name" value="HAMP"/>
    <property type="match status" value="1"/>
</dbReference>
<evidence type="ECO:0000256" key="5">
    <source>
        <dbReference type="ARBA" id="ARBA00022989"/>
    </source>
</evidence>
<organism evidence="12 13">
    <name type="scientific">Paraburkholderia xenovorans (strain LB400)</name>
    <dbReference type="NCBI Taxonomy" id="266265"/>
    <lineage>
        <taxon>Bacteria</taxon>
        <taxon>Pseudomonadati</taxon>
        <taxon>Pseudomonadota</taxon>
        <taxon>Betaproteobacteria</taxon>
        <taxon>Burkholderiales</taxon>
        <taxon>Burkholderiaceae</taxon>
        <taxon>Paraburkholderia</taxon>
    </lineage>
</organism>
<accession>Q13G55</accession>
<evidence type="ECO:0000256" key="6">
    <source>
        <dbReference type="ARBA" id="ARBA00023136"/>
    </source>
</evidence>
<gene>
    <name evidence="12" type="ORF">Bxe_C1067</name>
</gene>
<dbReference type="Pfam" id="PF02743">
    <property type="entry name" value="dCache_1"/>
    <property type="match status" value="1"/>
</dbReference>
<dbReference type="SUPFAM" id="SSF58104">
    <property type="entry name" value="Methyl-accepting chemotaxis protein (MCP) signaling domain"/>
    <property type="match status" value="1"/>
</dbReference>
<dbReference type="Gene3D" id="3.30.450.20">
    <property type="entry name" value="PAS domain"/>
    <property type="match status" value="1"/>
</dbReference>
<protein>
    <submittedName>
        <fullName evidence="12">Methyl-accepting chemotaxis sensory transducer</fullName>
    </submittedName>
</protein>
<keyword evidence="3" id="KW-0488">Methylation</keyword>
<feature type="transmembrane region" description="Helical" evidence="9">
    <location>
        <begin position="295"/>
        <end position="315"/>
    </location>
</feature>
<comment type="similarity">
    <text evidence="7">Belongs to the methyl-accepting chemotaxis (MCP) protein family.</text>
</comment>
<dbReference type="AlphaFoldDB" id="Q13G55"/>
<keyword evidence="8" id="KW-0807">Transducer</keyword>
<dbReference type="GO" id="GO:0006935">
    <property type="term" value="P:chemotaxis"/>
    <property type="evidence" value="ECO:0007669"/>
    <property type="project" value="TreeGrafter"/>
</dbReference>
<name>Q13G55_PARXL</name>
<dbReference type="PANTHER" id="PTHR43531">
    <property type="entry name" value="PROTEIN ICFG"/>
    <property type="match status" value="1"/>
</dbReference>
<comment type="subcellular location">
    <subcellularLocation>
        <location evidence="1">Cell membrane</location>
        <topology evidence="1">Multi-pass membrane protein</topology>
    </subcellularLocation>
</comment>